<proteinExistence type="inferred from homology"/>
<dbReference type="Pfam" id="PF11807">
    <property type="entry name" value="UstYa"/>
    <property type="match status" value="1"/>
</dbReference>
<keyword evidence="6" id="KW-1185">Reference proteome</keyword>
<gene>
    <name evidence="5" type="ORF">C8F04DRAFT_1260834</name>
</gene>
<evidence type="ECO:0000313" key="5">
    <source>
        <dbReference type="EMBL" id="KAJ7033579.1"/>
    </source>
</evidence>
<dbReference type="PANTHER" id="PTHR33365">
    <property type="entry name" value="YALI0B05434P"/>
    <property type="match status" value="1"/>
</dbReference>
<evidence type="ECO:0008006" key="7">
    <source>
        <dbReference type="Google" id="ProtNLM"/>
    </source>
</evidence>
<evidence type="ECO:0000313" key="6">
    <source>
        <dbReference type="Proteomes" id="UP001218188"/>
    </source>
</evidence>
<dbReference type="Proteomes" id="UP001218188">
    <property type="component" value="Unassembled WGS sequence"/>
</dbReference>
<evidence type="ECO:0000256" key="1">
    <source>
        <dbReference type="ARBA" id="ARBA00004685"/>
    </source>
</evidence>
<keyword evidence="4" id="KW-0812">Transmembrane</keyword>
<evidence type="ECO:0000256" key="2">
    <source>
        <dbReference type="ARBA" id="ARBA00035112"/>
    </source>
</evidence>
<comment type="caution">
    <text evidence="5">The sequence shown here is derived from an EMBL/GenBank/DDBJ whole genome shotgun (WGS) entry which is preliminary data.</text>
</comment>
<comment type="similarity">
    <text evidence="2">Belongs to the ustYa family.</text>
</comment>
<sequence length="237" mass="27053">MPRHSYAPLQNSPVKQDLEGTYHPSPRQRPRHIYLILSLILNIALLVVPIVGHFRANRPVAIYSPAQSAVEYQVVKFTRGVEDDIPIYEQRPSPEVDEAWRQLYAFSETSVSRSEASQMANRTWPILGAPDHYLVALDVFHQLHCLDMVRQRLHPGHNYTRLPMGHIRHCIGAIRQALMCAADISPVVWQWSDELQIADQRDDIPHVCRDYGKIQAWAKDHHAGAFPDVTVYIGDSV</sequence>
<accession>A0AAD6X650</accession>
<dbReference type="InterPro" id="IPR021765">
    <property type="entry name" value="UstYa-like"/>
</dbReference>
<organism evidence="5 6">
    <name type="scientific">Mycena alexandri</name>
    <dbReference type="NCBI Taxonomy" id="1745969"/>
    <lineage>
        <taxon>Eukaryota</taxon>
        <taxon>Fungi</taxon>
        <taxon>Dikarya</taxon>
        <taxon>Basidiomycota</taxon>
        <taxon>Agaricomycotina</taxon>
        <taxon>Agaricomycetes</taxon>
        <taxon>Agaricomycetidae</taxon>
        <taxon>Agaricales</taxon>
        <taxon>Marasmiineae</taxon>
        <taxon>Mycenaceae</taxon>
        <taxon>Mycena</taxon>
    </lineage>
</organism>
<feature type="region of interest" description="Disordered" evidence="3">
    <location>
        <begin position="1"/>
        <end position="25"/>
    </location>
</feature>
<dbReference type="PANTHER" id="PTHR33365:SF4">
    <property type="entry name" value="CYCLOCHLOROTINE BIOSYNTHESIS PROTEIN O"/>
    <property type="match status" value="1"/>
</dbReference>
<dbReference type="EMBL" id="JARJCM010000064">
    <property type="protein sequence ID" value="KAJ7033579.1"/>
    <property type="molecule type" value="Genomic_DNA"/>
</dbReference>
<evidence type="ECO:0000256" key="3">
    <source>
        <dbReference type="SAM" id="MobiDB-lite"/>
    </source>
</evidence>
<dbReference type="GO" id="GO:0043386">
    <property type="term" value="P:mycotoxin biosynthetic process"/>
    <property type="evidence" value="ECO:0007669"/>
    <property type="project" value="InterPro"/>
</dbReference>
<comment type="pathway">
    <text evidence="1">Mycotoxin biosynthesis.</text>
</comment>
<keyword evidence="4" id="KW-0472">Membrane</keyword>
<keyword evidence="4" id="KW-1133">Transmembrane helix</keyword>
<name>A0AAD6X650_9AGAR</name>
<dbReference type="AlphaFoldDB" id="A0AAD6X650"/>
<feature type="transmembrane region" description="Helical" evidence="4">
    <location>
        <begin position="33"/>
        <end position="54"/>
    </location>
</feature>
<protein>
    <recommendedName>
        <fullName evidence="7">Cyclochlorotine biosynthesis protein O</fullName>
    </recommendedName>
</protein>
<reference evidence="5" key="1">
    <citation type="submission" date="2023-03" db="EMBL/GenBank/DDBJ databases">
        <title>Massive genome expansion in bonnet fungi (Mycena s.s.) driven by repeated elements and novel gene families across ecological guilds.</title>
        <authorList>
            <consortium name="Lawrence Berkeley National Laboratory"/>
            <person name="Harder C.B."/>
            <person name="Miyauchi S."/>
            <person name="Viragh M."/>
            <person name="Kuo A."/>
            <person name="Thoen E."/>
            <person name="Andreopoulos B."/>
            <person name="Lu D."/>
            <person name="Skrede I."/>
            <person name="Drula E."/>
            <person name="Henrissat B."/>
            <person name="Morin E."/>
            <person name="Kohler A."/>
            <person name="Barry K."/>
            <person name="LaButti K."/>
            <person name="Morin E."/>
            <person name="Salamov A."/>
            <person name="Lipzen A."/>
            <person name="Mereny Z."/>
            <person name="Hegedus B."/>
            <person name="Baldrian P."/>
            <person name="Stursova M."/>
            <person name="Weitz H."/>
            <person name="Taylor A."/>
            <person name="Grigoriev I.V."/>
            <person name="Nagy L.G."/>
            <person name="Martin F."/>
            <person name="Kauserud H."/>
        </authorList>
    </citation>
    <scope>NUCLEOTIDE SEQUENCE</scope>
    <source>
        <strain evidence="5">CBHHK200</strain>
    </source>
</reference>
<evidence type="ECO:0000256" key="4">
    <source>
        <dbReference type="SAM" id="Phobius"/>
    </source>
</evidence>